<dbReference type="PANTHER" id="PTHR46363">
    <property type="entry name" value="DEOXYRIBONUCLEASE TATDN2-RELATED"/>
    <property type="match status" value="1"/>
</dbReference>
<feature type="domain" description="C2H2-type" evidence="14">
    <location>
        <begin position="99"/>
        <end position="123"/>
    </location>
</feature>
<feature type="chain" id="PRO_5038691557" description="C2H2-type domain-containing protein" evidence="13">
    <location>
        <begin position="21"/>
        <end position="611"/>
    </location>
</feature>
<comment type="caution">
    <text evidence="15">The sequence shown here is derived from an EMBL/GenBank/DDBJ whole genome shotgun (WGS) entry which is preliminary data.</text>
</comment>
<dbReference type="Proteomes" id="UP000821837">
    <property type="component" value="Unassembled WGS sequence"/>
</dbReference>
<dbReference type="CDD" id="cd01310">
    <property type="entry name" value="TatD_DNAse"/>
    <property type="match status" value="1"/>
</dbReference>
<dbReference type="PANTHER" id="PTHR46363:SF1">
    <property type="entry name" value="DEOXYRIBONUCLEASE TATDN2-RELATED"/>
    <property type="match status" value="1"/>
</dbReference>
<keyword evidence="7" id="KW-1133">Transmembrane helix</keyword>
<dbReference type="Pfam" id="PF12280">
    <property type="entry name" value="BSMAP"/>
    <property type="match status" value="1"/>
</dbReference>
<keyword evidence="11" id="KW-0862">Zinc</keyword>
<comment type="similarity">
    <text evidence="2">Belongs to the metallo-dependent hydrolases superfamily. TatD-type hydrolase family.</text>
</comment>
<keyword evidence="9" id="KW-0472">Membrane</keyword>
<dbReference type="SUPFAM" id="SSF51556">
    <property type="entry name" value="Metallo-dependent hydrolases"/>
    <property type="match status" value="1"/>
</dbReference>
<organism evidence="15 16">
    <name type="scientific">Rhipicephalus sanguineus</name>
    <name type="common">Brown dog tick</name>
    <name type="synonym">Ixodes sanguineus</name>
    <dbReference type="NCBI Taxonomy" id="34632"/>
    <lineage>
        <taxon>Eukaryota</taxon>
        <taxon>Metazoa</taxon>
        <taxon>Ecdysozoa</taxon>
        <taxon>Arthropoda</taxon>
        <taxon>Chelicerata</taxon>
        <taxon>Arachnida</taxon>
        <taxon>Acari</taxon>
        <taxon>Parasitiformes</taxon>
        <taxon>Ixodida</taxon>
        <taxon>Ixodoidea</taxon>
        <taxon>Ixodidae</taxon>
        <taxon>Rhipicephalinae</taxon>
        <taxon>Rhipicephalus</taxon>
        <taxon>Rhipicephalus</taxon>
    </lineage>
</organism>
<evidence type="ECO:0000256" key="7">
    <source>
        <dbReference type="ARBA" id="ARBA00022989"/>
    </source>
</evidence>
<comment type="subcellular location">
    <subcellularLocation>
        <location evidence="1">Golgi apparatus membrane</location>
        <topology evidence="1">Single-pass type I membrane protein</topology>
    </subcellularLocation>
</comment>
<dbReference type="EMBL" id="JABSTV010001255">
    <property type="protein sequence ID" value="KAH7935510.1"/>
    <property type="molecule type" value="Genomic_DNA"/>
</dbReference>
<dbReference type="InterPro" id="IPR001130">
    <property type="entry name" value="TatD-like"/>
</dbReference>
<name>A0A9D4PB07_RHISA</name>
<keyword evidence="8" id="KW-0333">Golgi apparatus</keyword>
<evidence type="ECO:0000256" key="10">
    <source>
        <dbReference type="ARBA" id="ARBA00023180"/>
    </source>
</evidence>
<evidence type="ECO:0000256" key="1">
    <source>
        <dbReference type="ARBA" id="ARBA00004614"/>
    </source>
</evidence>
<dbReference type="VEuPathDB" id="VectorBase:RSAN_031820"/>
<gene>
    <name evidence="15" type="ORF">HPB52_009397</name>
</gene>
<comment type="similarity">
    <text evidence="3">Belongs to the TMEM59 family.</text>
</comment>
<dbReference type="InterPro" id="IPR022065">
    <property type="entry name" value="Uncharacterised_TMEM59"/>
</dbReference>
<dbReference type="PROSITE" id="PS01091">
    <property type="entry name" value="TATD_3"/>
    <property type="match status" value="1"/>
</dbReference>
<evidence type="ECO:0000313" key="15">
    <source>
        <dbReference type="EMBL" id="KAH7935510.1"/>
    </source>
</evidence>
<evidence type="ECO:0000256" key="13">
    <source>
        <dbReference type="SAM" id="SignalP"/>
    </source>
</evidence>
<evidence type="ECO:0000256" key="4">
    <source>
        <dbReference type="ARBA" id="ARBA00022692"/>
    </source>
</evidence>
<evidence type="ECO:0000256" key="9">
    <source>
        <dbReference type="ARBA" id="ARBA00023136"/>
    </source>
</evidence>
<dbReference type="PROSITE" id="PS01137">
    <property type="entry name" value="TATD_1"/>
    <property type="match status" value="1"/>
</dbReference>
<sequence>MHAAGGLVAFVALAIATCSCEPLRKGVNSVEEYESCESHCELTYPAHTYPKPEHLDACKKGCRNFVEAGFHAVTHDMNATHAACFNACTEAYPSQPSYYACTEGCDEQFRHVSKMSEHKKSSHLHPLKLLMLVQKMYETVVDHVCRIIRRTFYAVYVQKDTGHLVVVRGELTPIRILDPHAGDPAEDKPAKPASSTKSEQEAAAAETSSTVSAAASSSSSWLDCISRQSGIPEWLLMMVLFLVVVTMVWLCCATMVSSPSSSVTSSTSPPPAYSHHKMGVSGDLDYLLIYDPSEQVKIQPPVDQEAPPLPMARPDWRRAVEPLGIREWPYTTASEAGLIDTHCHLDFVFTKTCHTKSFTHFRLAHRNTFPYCYEGCVANFSEPETFEQRRLWRSVLSDEGVWGAFGCHPRRARDYTDDIERYLVRALEDRSVVALGEIGLDYSMSGNDAEPDWEKFKKTQQAVFRRQLALARRRRLPLVIHSRDATADTIRILKEMVPADYPIHRHCFTGDWDDAKCWLDTFPRLCLGITPLLGFQGVEPLVEAAQRIPLDRLLLETDAPFFLPKRESRRLACSHPGMVIHVATKMAAIRDISVDDVISAVRENTRRVYGI</sequence>
<keyword evidence="10" id="KW-0325">Glycoprotein</keyword>
<evidence type="ECO:0000256" key="2">
    <source>
        <dbReference type="ARBA" id="ARBA00009275"/>
    </source>
</evidence>
<evidence type="ECO:0000256" key="11">
    <source>
        <dbReference type="PROSITE-ProRule" id="PRU00042"/>
    </source>
</evidence>
<feature type="compositionally biased region" description="Basic and acidic residues" evidence="12">
    <location>
        <begin position="177"/>
        <end position="190"/>
    </location>
</feature>
<evidence type="ECO:0000256" key="3">
    <source>
        <dbReference type="ARBA" id="ARBA00009643"/>
    </source>
</evidence>
<evidence type="ECO:0000313" key="16">
    <source>
        <dbReference type="Proteomes" id="UP000821837"/>
    </source>
</evidence>
<dbReference type="Pfam" id="PF01026">
    <property type="entry name" value="TatD_DNase"/>
    <property type="match status" value="1"/>
</dbReference>
<protein>
    <recommendedName>
        <fullName evidence="14">C2H2-type domain-containing protein</fullName>
    </recommendedName>
</protein>
<keyword evidence="5 13" id="KW-0732">Signal</keyword>
<keyword evidence="6" id="KW-0378">Hydrolase</keyword>
<keyword evidence="11" id="KW-0479">Metal-binding</keyword>
<keyword evidence="11" id="KW-0863">Zinc-finger</keyword>
<dbReference type="InterPro" id="IPR013087">
    <property type="entry name" value="Znf_C2H2_type"/>
</dbReference>
<dbReference type="GO" id="GO:0016788">
    <property type="term" value="F:hydrolase activity, acting on ester bonds"/>
    <property type="evidence" value="ECO:0007669"/>
    <property type="project" value="InterPro"/>
</dbReference>
<evidence type="ECO:0000256" key="8">
    <source>
        <dbReference type="ARBA" id="ARBA00023034"/>
    </source>
</evidence>
<dbReference type="InterPro" id="IPR032466">
    <property type="entry name" value="Metal_Hydrolase"/>
</dbReference>
<accession>A0A9D4PB07</accession>
<evidence type="ECO:0000259" key="14">
    <source>
        <dbReference type="PROSITE" id="PS50157"/>
    </source>
</evidence>
<keyword evidence="4" id="KW-0812">Transmembrane</keyword>
<dbReference type="PROSITE" id="PS00028">
    <property type="entry name" value="ZINC_FINGER_C2H2_1"/>
    <property type="match status" value="1"/>
</dbReference>
<reference evidence="15" key="2">
    <citation type="submission" date="2021-09" db="EMBL/GenBank/DDBJ databases">
        <authorList>
            <person name="Jia N."/>
            <person name="Wang J."/>
            <person name="Shi W."/>
            <person name="Du L."/>
            <person name="Sun Y."/>
            <person name="Zhan W."/>
            <person name="Jiang J."/>
            <person name="Wang Q."/>
            <person name="Zhang B."/>
            <person name="Ji P."/>
            <person name="Sakyi L.B."/>
            <person name="Cui X."/>
            <person name="Yuan T."/>
            <person name="Jiang B."/>
            <person name="Yang W."/>
            <person name="Lam T.T.-Y."/>
            <person name="Chang Q."/>
            <person name="Ding S."/>
            <person name="Wang X."/>
            <person name="Zhu J."/>
            <person name="Ruan X."/>
            <person name="Zhao L."/>
            <person name="Wei J."/>
            <person name="Que T."/>
            <person name="Du C."/>
            <person name="Cheng J."/>
            <person name="Dai P."/>
            <person name="Han X."/>
            <person name="Huang E."/>
            <person name="Gao Y."/>
            <person name="Liu J."/>
            <person name="Shao H."/>
            <person name="Ye R."/>
            <person name="Li L."/>
            <person name="Wei W."/>
            <person name="Wang X."/>
            <person name="Wang C."/>
            <person name="Huo Q."/>
            <person name="Li W."/>
            <person name="Guo W."/>
            <person name="Chen H."/>
            <person name="Chen S."/>
            <person name="Zhou L."/>
            <person name="Zhou L."/>
            <person name="Ni X."/>
            <person name="Tian J."/>
            <person name="Zhou Y."/>
            <person name="Sheng Y."/>
            <person name="Liu T."/>
            <person name="Pan Y."/>
            <person name="Xia L."/>
            <person name="Li J."/>
            <person name="Zhao F."/>
            <person name="Cao W."/>
        </authorList>
    </citation>
    <scope>NUCLEOTIDE SEQUENCE</scope>
    <source>
        <strain evidence="15">Rsan-2018</strain>
        <tissue evidence="15">Larvae</tissue>
    </source>
</reference>
<dbReference type="PROSITE" id="PS50157">
    <property type="entry name" value="ZINC_FINGER_C2H2_2"/>
    <property type="match status" value="1"/>
</dbReference>
<feature type="signal peptide" evidence="13">
    <location>
        <begin position="1"/>
        <end position="20"/>
    </location>
</feature>
<reference evidence="15" key="1">
    <citation type="journal article" date="2020" name="Cell">
        <title>Large-Scale Comparative Analyses of Tick Genomes Elucidate Their Genetic Diversity and Vector Capacities.</title>
        <authorList>
            <consortium name="Tick Genome and Microbiome Consortium (TIGMIC)"/>
            <person name="Jia N."/>
            <person name="Wang J."/>
            <person name="Shi W."/>
            <person name="Du L."/>
            <person name="Sun Y."/>
            <person name="Zhan W."/>
            <person name="Jiang J.F."/>
            <person name="Wang Q."/>
            <person name="Zhang B."/>
            <person name="Ji P."/>
            <person name="Bell-Sakyi L."/>
            <person name="Cui X.M."/>
            <person name="Yuan T.T."/>
            <person name="Jiang B.G."/>
            <person name="Yang W.F."/>
            <person name="Lam T.T."/>
            <person name="Chang Q.C."/>
            <person name="Ding S.J."/>
            <person name="Wang X.J."/>
            <person name="Zhu J.G."/>
            <person name="Ruan X.D."/>
            <person name="Zhao L."/>
            <person name="Wei J.T."/>
            <person name="Ye R.Z."/>
            <person name="Que T.C."/>
            <person name="Du C.H."/>
            <person name="Zhou Y.H."/>
            <person name="Cheng J.X."/>
            <person name="Dai P.F."/>
            <person name="Guo W.B."/>
            <person name="Han X.H."/>
            <person name="Huang E.J."/>
            <person name="Li L.F."/>
            <person name="Wei W."/>
            <person name="Gao Y.C."/>
            <person name="Liu J.Z."/>
            <person name="Shao H.Z."/>
            <person name="Wang X."/>
            <person name="Wang C.C."/>
            <person name="Yang T.C."/>
            <person name="Huo Q.B."/>
            <person name="Li W."/>
            <person name="Chen H.Y."/>
            <person name="Chen S.E."/>
            <person name="Zhou L.G."/>
            <person name="Ni X.B."/>
            <person name="Tian J.H."/>
            <person name="Sheng Y."/>
            <person name="Liu T."/>
            <person name="Pan Y.S."/>
            <person name="Xia L.Y."/>
            <person name="Li J."/>
            <person name="Zhao F."/>
            <person name="Cao W.C."/>
        </authorList>
    </citation>
    <scope>NUCLEOTIDE SEQUENCE</scope>
    <source>
        <strain evidence="15">Rsan-2018</strain>
    </source>
</reference>
<dbReference type="GO" id="GO:0000139">
    <property type="term" value="C:Golgi membrane"/>
    <property type="evidence" value="ECO:0007669"/>
    <property type="project" value="UniProtKB-SubCell"/>
</dbReference>
<dbReference type="AlphaFoldDB" id="A0A9D4PB07"/>
<dbReference type="Gene3D" id="3.20.20.140">
    <property type="entry name" value="Metal-dependent hydrolases"/>
    <property type="match status" value="1"/>
</dbReference>
<proteinExistence type="inferred from homology"/>
<dbReference type="InterPro" id="IPR018228">
    <property type="entry name" value="DNase_TatD-rel_CS"/>
</dbReference>
<evidence type="ECO:0000256" key="5">
    <source>
        <dbReference type="ARBA" id="ARBA00022729"/>
    </source>
</evidence>
<dbReference type="GO" id="GO:0008270">
    <property type="term" value="F:zinc ion binding"/>
    <property type="evidence" value="ECO:0007669"/>
    <property type="project" value="UniProtKB-KW"/>
</dbReference>
<feature type="region of interest" description="Disordered" evidence="12">
    <location>
        <begin position="177"/>
        <end position="209"/>
    </location>
</feature>
<keyword evidence="16" id="KW-1185">Reference proteome</keyword>
<feature type="compositionally biased region" description="Low complexity" evidence="12">
    <location>
        <begin position="193"/>
        <end position="209"/>
    </location>
</feature>
<evidence type="ECO:0000256" key="6">
    <source>
        <dbReference type="ARBA" id="ARBA00022801"/>
    </source>
</evidence>
<evidence type="ECO:0000256" key="12">
    <source>
        <dbReference type="SAM" id="MobiDB-lite"/>
    </source>
</evidence>